<evidence type="ECO:0000256" key="9">
    <source>
        <dbReference type="ARBA" id="ARBA00076414"/>
    </source>
</evidence>
<keyword evidence="5 10" id="KW-0346">Stress response</keyword>
<feature type="region of interest" description="Disordered" evidence="13">
    <location>
        <begin position="1"/>
        <end position="30"/>
    </location>
</feature>
<dbReference type="PANTHER" id="PTHR21237">
    <property type="entry name" value="GRPE PROTEIN"/>
    <property type="match status" value="1"/>
</dbReference>
<comment type="subunit">
    <text evidence="3 10">Homodimer.</text>
</comment>
<dbReference type="Gene3D" id="3.90.20.20">
    <property type="match status" value="1"/>
</dbReference>
<dbReference type="InterPro" id="IPR000740">
    <property type="entry name" value="GrpE"/>
</dbReference>
<protein>
    <recommendedName>
        <fullName evidence="8 10">Protein GrpE</fullName>
    </recommendedName>
    <alternativeName>
        <fullName evidence="9 10">HSP-70 cofactor</fullName>
    </alternativeName>
</protein>
<dbReference type="SUPFAM" id="SSF51064">
    <property type="entry name" value="Head domain of nucleotide exchange factor GrpE"/>
    <property type="match status" value="1"/>
</dbReference>
<reference evidence="14 15" key="1">
    <citation type="submission" date="2019-04" db="EMBL/GenBank/DDBJ databases">
        <title>Complete genome sequencing of Piscirickettsia salmonis strain Psal-009.</title>
        <authorList>
            <person name="Schober I."/>
            <person name="Bunk B."/>
            <person name="Sproer C."/>
            <person name="Carril G.P."/>
            <person name="Riedel T."/>
            <person name="Flores-Herrera P.A."/>
            <person name="Nourdin-Galindo G."/>
            <person name="Marshall S.H."/>
            <person name="Overmann J."/>
        </authorList>
    </citation>
    <scope>NUCLEOTIDE SEQUENCE [LARGE SCALE GENOMIC DNA]</scope>
    <source>
        <strain evidence="14 15">Psal-009</strain>
    </source>
</reference>
<name>A0A9Q5YLV9_PISSA</name>
<comment type="function">
    <text evidence="7 10 11">Participates actively in the response to hyperosmotic and heat shock by preventing the aggregation of stress-denatured proteins, in association with DnaK and GrpE. It is the nucleotide exchange factor for DnaK and may function as a thermosensor. Unfolded proteins bind initially to DnaJ; upon interaction with the DnaJ-bound protein, DnaK hydrolyzes its bound ATP, resulting in the formation of a stable complex. GrpE releases ADP from DnaK; ATP binding to DnaK triggers the release of the substrate protein, thus completing the reaction cycle. Several rounds of ATP-dependent interactions between DnaJ, DnaK and GrpE are required for fully efficient folding.</text>
</comment>
<evidence type="ECO:0000313" key="14">
    <source>
        <dbReference type="EMBL" id="QGO07277.1"/>
    </source>
</evidence>
<evidence type="ECO:0000256" key="11">
    <source>
        <dbReference type="RuleBase" id="RU000639"/>
    </source>
</evidence>
<dbReference type="PANTHER" id="PTHR21237:SF23">
    <property type="entry name" value="GRPE PROTEIN HOMOLOG, MITOCHONDRIAL"/>
    <property type="match status" value="1"/>
</dbReference>
<evidence type="ECO:0000256" key="7">
    <source>
        <dbReference type="ARBA" id="ARBA00053401"/>
    </source>
</evidence>
<keyword evidence="4 10" id="KW-0963">Cytoplasm</keyword>
<dbReference type="FunFam" id="2.30.22.10:FF:000001">
    <property type="entry name" value="Protein GrpE"/>
    <property type="match status" value="1"/>
</dbReference>
<dbReference type="Proteomes" id="UP000422232">
    <property type="component" value="Chromosome"/>
</dbReference>
<keyword evidence="6 10" id="KW-0143">Chaperone</keyword>
<evidence type="ECO:0000256" key="10">
    <source>
        <dbReference type="HAMAP-Rule" id="MF_01151"/>
    </source>
</evidence>
<dbReference type="NCBIfam" id="NF010737">
    <property type="entry name" value="PRK14139.1"/>
    <property type="match status" value="1"/>
</dbReference>
<comment type="similarity">
    <text evidence="2 10 12">Belongs to the GrpE family.</text>
</comment>
<evidence type="ECO:0000256" key="5">
    <source>
        <dbReference type="ARBA" id="ARBA00023016"/>
    </source>
</evidence>
<dbReference type="EMBL" id="CP038908">
    <property type="protein sequence ID" value="QGO07277.1"/>
    <property type="molecule type" value="Genomic_DNA"/>
</dbReference>
<evidence type="ECO:0000256" key="12">
    <source>
        <dbReference type="RuleBase" id="RU004478"/>
    </source>
</evidence>
<dbReference type="InterPro" id="IPR009012">
    <property type="entry name" value="GrpE_head"/>
</dbReference>
<accession>A0A9Q5YLV9</accession>
<evidence type="ECO:0000256" key="13">
    <source>
        <dbReference type="SAM" id="MobiDB-lite"/>
    </source>
</evidence>
<dbReference type="CDD" id="cd00446">
    <property type="entry name" value="GrpE"/>
    <property type="match status" value="1"/>
</dbReference>
<dbReference type="GO" id="GO:0042803">
    <property type="term" value="F:protein homodimerization activity"/>
    <property type="evidence" value="ECO:0007669"/>
    <property type="project" value="InterPro"/>
</dbReference>
<proteinExistence type="inferred from homology"/>
<dbReference type="InterPro" id="IPR013805">
    <property type="entry name" value="GrpE_CC"/>
</dbReference>
<evidence type="ECO:0000256" key="3">
    <source>
        <dbReference type="ARBA" id="ARBA00011738"/>
    </source>
</evidence>
<gene>
    <name evidence="10 14" type="primary">grpE</name>
    <name evidence="14" type="ORF">Psal009_03220</name>
</gene>
<evidence type="ECO:0000256" key="6">
    <source>
        <dbReference type="ARBA" id="ARBA00023186"/>
    </source>
</evidence>
<feature type="compositionally biased region" description="Basic and acidic residues" evidence="13">
    <location>
        <begin position="1"/>
        <end position="22"/>
    </location>
</feature>
<organism evidence="14 15">
    <name type="scientific">Piscirickettsia salmonis</name>
    <dbReference type="NCBI Taxonomy" id="1238"/>
    <lineage>
        <taxon>Bacteria</taxon>
        <taxon>Pseudomonadati</taxon>
        <taxon>Pseudomonadota</taxon>
        <taxon>Gammaproteobacteria</taxon>
        <taxon>Thiotrichales</taxon>
        <taxon>Piscirickettsiaceae</taxon>
        <taxon>Piscirickettsia</taxon>
    </lineage>
</organism>
<sequence>MTEKAPMQDDSVAHAEMKEENVSVKQDTGAAAAEEVRLLDRITELETALVTAETKAKNHWDMVLRAKAESENARRRFEREAIQARQFALEKFSRELLDVVDTLERALETQGEGEAFTTMHQGVELTLKMLSDRLEKFNVKSIDPVGEAFDPELHEAMSMIEDPQAAPNSIVAVMQKGYLLNERLLRPARVIVAKAQPEKKVDESA</sequence>
<evidence type="ECO:0000256" key="2">
    <source>
        <dbReference type="ARBA" id="ARBA00009054"/>
    </source>
</evidence>
<dbReference type="Pfam" id="PF01025">
    <property type="entry name" value="GrpE"/>
    <property type="match status" value="1"/>
</dbReference>
<dbReference type="Gene3D" id="2.30.22.10">
    <property type="entry name" value="Head domain of nucleotide exchange factor GrpE"/>
    <property type="match status" value="1"/>
</dbReference>
<dbReference type="GO" id="GO:0051082">
    <property type="term" value="F:unfolded protein binding"/>
    <property type="evidence" value="ECO:0007669"/>
    <property type="project" value="TreeGrafter"/>
</dbReference>
<dbReference type="GO" id="GO:0051087">
    <property type="term" value="F:protein-folding chaperone binding"/>
    <property type="evidence" value="ECO:0007669"/>
    <property type="project" value="InterPro"/>
</dbReference>
<evidence type="ECO:0000256" key="8">
    <source>
        <dbReference type="ARBA" id="ARBA00072274"/>
    </source>
</evidence>
<dbReference type="GO" id="GO:0005829">
    <property type="term" value="C:cytosol"/>
    <property type="evidence" value="ECO:0007669"/>
    <property type="project" value="TreeGrafter"/>
</dbReference>
<dbReference type="RefSeq" id="WP_016210354.1">
    <property type="nucleotide sequence ID" value="NZ_CP012413.1"/>
</dbReference>
<dbReference type="NCBIfam" id="NF010748">
    <property type="entry name" value="PRK14150.1"/>
    <property type="match status" value="1"/>
</dbReference>
<dbReference type="GeneID" id="66742147"/>
<evidence type="ECO:0000313" key="15">
    <source>
        <dbReference type="Proteomes" id="UP000422232"/>
    </source>
</evidence>
<dbReference type="GO" id="GO:0006457">
    <property type="term" value="P:protein folding"/>
    <property type="evidence" value="ECO:0007669"/>
    <property type="project" value="InterPro"/>
</dbReference>
<dbReference type="PROSITE" id="PS01071">
    <property type="entry name" value="GRPE"/>
    <property type="match status" value="1"/>
</dbReference>
<keyword evidence="15" id="KW-1185">Reference proteome</keyword>
<dbReference type="HAMAP" id="MF_01151">
    <property type="entry name" value="GrpE"/>
    <property type="match status" value="1"/>
</dbReference>
<dbReference type="GO" id="GO:0000774">
    <property type="term" value="F:adenyl-nucleotide exchange factor activity"/>
    <property type="evidence" value="ECO:0007669"/>
    <property type="project" value="InterPro"/>
</dbReference>
<dbReference type="PRINTS" id="PR00773">
    <property type="entry name" value="GRPEPROTEIN"/>
</dbReference>
<dbReference type="SUPFAM" id="SSF58014">
    <property type="entry name" value="Coiled-coil domain of nucleotide exchange factor GrpE"/>
    <property type="match status" value="1"/>
</dbReference>
<evidence type="ECO:0000256" key="1">
    <source>
        <dbReference type="ARBA" id="ARBA00004496"/>
    </source>
</evidence>
<dbReference type="AlphaFoldDB" id="A0A9Q5YLV9"/>
<evidence type="ECO:0000256" key="4">
    <source>
        <dbReference type="ARBA" id="ARBA00022490"/>
    </source>
</evidence>
<comment type="subcellular location">
    <subcellularLocation>
        <location evidence="1 10">Cytoplasm</location>
    </subcellularLocation>
</comment>